<dbReference type="Gene3D" id="3.10.129.110">
    <property type="entry name" value="Polyketide synthase dehydratase"/>
    <property type="match status" value="1"/>
</dbReference>
<evidence type="ECO:0000313" key="3">
    <source>
        <dbReference type="Proteomes" id="UP000007819"/>
    </source>
</evidence>
<dbReference type="Gene3D" id="3.40.366.10">
    <property type="entry name" value="Malonyl-Coenzyme A Acyl Carrier Protein, domain 2"/>
    <property type="match status" value="1"/>
</dbReference>
<dbReference type="InterPro" id="IPR020841">
    <property type="entry name" value="PKS_Beta-ketoAc_synthase_dom"/>
</dbReference>
<dbReference type="GO" id="GO:0006633">
    <property type="term" value="P:fatty acid biosynthetic process"/>
    <property type="evidence" value="ECO:0007669"/>
    <property type="project" value="TreeGrafter"/>
</dbReference>
<dbReference type="SMART" id="SM00829">
    <property type="entry name" value="PKS_ER"/>
    <property type="match status" value="1"/>
</dbReference>
<dbReference type="CDD" id="cd05195">
    <property type="entry name" value="enoyl_red"/>
    <property type="match status" value="1"/>
</dbReference>
<dbReference type="Pfam" id="PF16197">
    <property type="entry name" value="KAsynt_C_assoc"/>
    <property type="match status" value="1"/>
</dbReference>
<dbReference type="SMART" id="SM00827">
    <property type="entry name" value="PKS_AT"/>
    <property type="match status" value="1"/>
</dbReference>
<dbReference type="OrthoDB" id="329835at2759"/>
<dbReference type="SUPFAM" id="SSF53474">
    <property type="entry name" value="alpha/beta-Hydrolases"/>
    <property type="match status" value="1"/>
</dbReference>
<dbReference type="Pfam" id="PF00109">
    <property type="entry name" value="ketoacyl-synt"/>
    <property type="match status" value="1"/>
</dbReference>
<proteinExistence type="predicted"/>
<dbReference type="InterPro" id="IPR049391">
    <property type="entry name" value="FAS_pseudo-KR"/>
</dbReference>
<dbReference type="InterPro" id="IPR016036">
    <property type="entry name" value="Malonyl_transacylase_ACP-bd"/>
</dbReference>
<dbReference type="InterPro" id="IPR042104">
    <property type="entry name" value="PKS_dehydratase_sf"/>
</dbReference>
<dbReference type="Pfam" id="PF21149">
    <property type="entry name" value="FAS_pseudo-KR"/>
    <property type="match status" value="1"/>
</dbReference>
<dbReference type="PROSITE" id="PS52004">
    <property type="entry name" value="KS3_2"/>
    <property type="match status" value="1"/>
</dbReference>
<dbReference type="SUPFAM" id="SSF50129">
    <property type="entry name" value="GroES-like"/>
    <property type="match status" value="1"/>
</dbReference>
<dbReference type="GO" id="GO:0016491">
    <property type="term" value="F:oxidoreductase activity"/>
    <property type="evidence" value="ECO:0007669"/>
    <property type="project" value="InterPro"/>
</dbReference>
<dbReference type="InterPro" id="IPR001227">
    <property type="entry name" value="Ac_transferase_dom_sf"/>
</dbReference>
<dbReference type="Gene3D" id="3.90.180.10">
    <property type="entry name" value="Medium-chain alcohol dehydrogenases, catalytic domain"/>
    <property type="match status" value="1"/>
</dbReference>
<reference evidence="2" key="2">
    <citation type="submission" date="2022-06" db="UniProtKB">
        <authorList>
            <consortium name="EnsemblMetazoa"/>
        </authorList>
    </citation>
    <scope>IDENTIFICATION</scope>
</reference>
<dbReference type="GO" id="GO:0004312">
    <property type="term" value="F:fatty acid synthase activity"/>
    <property type="evidence" value="ECO:0007669"/>
    <property type="project" value="TreeGrafter"/>
</dbReference>
<dbReference type="InterPro" id="IPR014043">
    <property type="entry name" value="Acyl_transferase_dom"/>
</dbReference>
<dbReference type="SUPFAM" id="SSF55048">
    <property type="entry name" value="Probable ACP-binding domain of malonyl-CoA ACP transacylase"/>
    <property type="match status" value="1"/>
</dbReference>
<evidence type="ECO:0000259" key="1">
    <source>
        <dbReference type="PROSITE" id="PS52004"/>
    </source>
</evidence>
<dbReference type="EnsemblMetazoa" id="XM_016801597.2">
    <property type="protein sequence ID" value="XP_016657086.1"/>
    <property type="gene ID" value="LOC100162692"/>
</dbReference>
<dbReference type="Proteomes" id="UP000007819">
    <property type="component" value="Chromosome A1"/>
</dbReference>
<dbReference type="EnsemblMetazoa" id="XM_029486502.1">
    <property type="protein sequence ID" value="XP_029342362.1"/>
    <property type="gene ID" value="LOC100162692"/>
</dbReference>
<dbReference type="Pfam" id="PF02801">
    <property type="entry name" value="Ketoacyl-synt_C"/>
    <property type="match status" value="1"/>
</dbReference>
<dbReference type="InterPro" id="IPR011032">
    <property type="entry name" value="GroES-like_sf"/>
</dbReference>
<dbReference type="Gene3D" id="3.40.47.10">
    <property type="match status" value="1"/>
</dbReference>
<dbReference type="InterPro" id="IPR016035">
    <property type="entry name" value="Acyl_Trfase/lysoPLipase"/>
</dbReference>
<dbReference type="PANTHER" id="PTHR43775">
    <property type="entry name" value="FATTY ACID SYNTHASE"/>
    <property type="match status" value="1"/>
</dbReference>
<dbReference type="SUPFAM" id="SSF53901">
    <property type="entry name" value="Thiolase-like"/>
    <property type="match status" value="2"/>
</dbReference>
<dbReference type="InterPro" id="IPR036291">
    <property type="entry name" value="NAD(P)-bd_dom_sf"/>
</dbReference>
<dbReference type="InterPro" id="IPR032821">
    <property type="entry name" value="PKS_assoc"/>
</dbReference>
<reference evidence="3" key="1">
    <citation type="submission" date="2010-06" db="EMBL/GenBank/DDBJ databases">
        <authorList>
            <person name="Jiang H."/>
            <person name="Abraham K."/>
            <person name="Ali S."/>
            <person name="Alsbrooks S.L."/>
            <person name="Anim B.N."/>
            <person name="Anosike U.S."/>
            <person name="Attaway T."/>
            <person name="Bandaranaike D.P."/>
            <person name="Battles P.K."/>
            <person name="Bell S.N."/>
            <person name="Bell A.V."/>
            <person name="Beltran B."/>
            <person name="Bickham C."/>
            <person name="Bustamante Y."/>
            <person name="Caleb T."/>
            <person name="Canada A."/>
            <person name="Cardenas V."/>
            <person name="Carter K."/>
            <person name="Chacko J."/>
            <person name="Chandrabose M.N."/>
            <person name="Chavez D."/>
            <person name="Chavez A."/>
            <person name="Chen L."/>
            <person name="Chu H.-S."/>
            <person name="Claassen K.J."/>
            <person name="Cockrell R."/>
            <person name="Collins M."/>
            <person name="Cooper J.A."/>
            <person name="Cree A."/>
            <person name="Curry S.M."/>
            <person name="Da Y."/>
            <person name="Dao M.D."/>
            <person name="Das B."/>
            <person name="Davila M.-L."/>
            <person name="Davy-Carroll L."/>
            <person name="Denson S."/>
            <person name="Dinh H."/>
            <person name="Ebong V.E."/>
            <person name="Edwards J.R."/>
            <person name="Egan A."/>
            <person name="El-Daye J."/>
            <person name="Escobedo L."/>
            <person name="Fernandez S."/>
            <person name="Fernando P.R."/>
            <person name="Flagg N."/>
            <person name="Forbes L.D."/>
            <person name="Fowler R.G."/>
            <person name="Fu Q."/>
            <person name="Gabisi R.A."/>
            <person name="Ganer J."/>
            <person name="Garbino Pronczuk A."/>
            <person name="Garcia R.M."/>
            <person name="Garner T."/>
            <person name="Garrett T.E."/>
            <person name="Gonzalez D.A."/>
            <person name="Hamid H."/>
            <person name="Hawkins E.S."/>
            <person name="Hirani K."/>
            <person name="Hogues M.E."/>
            <person name="Hollins B."/>
            <person name="Hsiao C.-H."/>
            <person name="Jabil R."/>
            <person name="James M.L."/>
            <person name="Jhangiani S.N."/>
            <person name="Johnson B."/>
            <person name="Johnson Q."/>
            <person name="Joshi V."/>
            <person name="Kalu J.B."/>
            <person name="Kam C."/>
            <person name="Kashfia A."/>
            <person name="Keebler J."/>
            <person name="Kisamo H."/>
            <person name="Kovar C.L."/>
            <person name="Lago L.A."/>
            <person name="Lai C.-Y."/>
            <person name="Laidlaw J."/>
            <person name="Lara F."/>
            <person name="Le T.-K."/>
            <person name="Lee S.L."/>
            <person name="Legall F.H."/>
            <person name="Lemon S.J."/>
            <person name="Lewis L.R."/>
            <person name="Li B."/>
            <person name="Liu Y."/>
            <person name="Liu Y.-S."/>
            <person name="Lopez J."/>
            <person name="Lozado R.J."/>
            <person name="Lu J."/>
            <person name="Madu R.C."/>
            <person name="Maheshwari M."/>
            <person name="Maheshwari R."/>
            <person name="Malloy K."/>
            <person name="Martinez E."/>
            <person name="Mathew T."/>
            <person name="Mercado I.C."/>
            <person name="Mercado C."/>
            <person name="Meyer B."/>
            <person name="Montgomery K."/>
            <person name="Morgan M.B."/>
            <person name="Munidasa M."/>
            <person name="Nazareth L.V."/>
            <person name="Nelson J."/>
            <person name="Ng B.M."/>
            <person name="Nguyen N.B."/>
            <person name="Nguyen P.Q."/>
            <person name="Nguyen T."/>
            <person name="Obregon M."/>
            <person name="Okwuonu G.O."/>
            <person name="Onwere C.G."/>
            <person name="Orozco G."/>
            <person name="Parra A."/>
            <person name="Patel S."/>
            <person name="Patil S."/>
            <person name="Perez A."/>
            <person name="Perez Y."/>
            <person name="Pham C."/>
            <person name="Primus E.L."/>
            <person name="Pu L.-L."/>
            <person name="Puazo M."/>
            <person name="Qin X."/>
            <person name="Quiroz J.B."/>
            <person name="Reese J."/>
            <person name="Richards S."/>
            <person name="Rives C.M."/>
            <person name="Robberts R."/>
            <person name="Ruiz S.J."/>
            <person name="Ruiz M.J."/>
            <person name="Santibanez J."/>
            <person name="Schneider B.W."/>
            <person name="Sisson I."/>
            <person name="Smith M."/>
            <person name="Sodergren E."/>
            <person name="Song X.-Z."/>
            <person name="Song B.B."/>
            <person name="Summersgill H."/>
            <person name="Thelus R."/>
            <person name="Thornton R.D."/>
            <person name="Trejos Z.Y."/>
            <person name="Usmani K."/>
            <person name="Vattathil S."/>
            <person name="Villasana D."/>
            <person name="Walker D.L."/>
            <person name="Wang S."/>
            <person name="Wang K."/>
            <person name="White C.S."/>
            <person name="Williams A.C."/>
            <person name="Williamson J."/>
            <person name="Wilson K."/>
            <person name="Woghiren I.O."/>
            <person name="Woodworth J.R."/>
            <person name="Worley K.C."/>
            <person name="Wright R.A."/>
            <person name="Wu W."/>
            <person name="Young L."/>
            <person name="Zhang L."/>
            <person name="Zhang J."/>
            <person name="Zhu Y."/>
            <person name="Muzny D.M."/>
            <person name="Weinstock G."/>
            <person name="Gibbs R.A."/>
        </authorList>
    </citation>
    <scope>NUCLEOTIDE SEQUENCE [LARGE SCALE GENOMIC DNA]</scope>
    <source>
        <strain evidence="3">LSR1</strain>
    </source>
</reference>
<dbReference type="SMART" id="SM00825">
    <property type="entry name" value="PKS_KS"/>
    <property type="match status" value="1"/>
</dbReference>
<dbReference type="SUPFAM" id="SSF51735">
    <property type="entry name" value="NAD(P)-binding Rossmann-fold domains"/>
    <property type="match status" value="1"/>
</dbReference>
<dbReference type="InterPro" id="IPR014030">
    <property type="entry name" value="Ketoacyl_synth_N"/>
</dbReference>
<dbReference type="Pfam" id="PF00698">
    <property type="entry name" value="Acyl_transf_1"/>
    <property type="match status" value="1"/>
</dbReference>
<dbReference type="InterPro" id="IPR016039">
    <property type="entry name" value="Thiolase-like"/>
</dbReference>
<dbReference type="Gene3D" id="3.30.70.3290">
    <property type="match status" value="1"/>
</dbReference>
<dbReference type="CDD" id="cd00833">
    <property type="entry name" value="PKS"/>
    <property type="match status" value="1"/>
</dbReference>
<dbReference type="PANTHER" id="PTHR43775:SF23">
    <property type="entry name" value="FATTY ACID SYNTHASE 3"/>
    <property type="match status" value="1"/>
</dbReference>
<dbReference type="InterPro" id="IPR014031">
    <property type="entry name" value="Ketoacyl_synth_C"/>
</dbReference>
<dbReference type="InterPro" id="IPR020843">
    <property type="entry name" value="ER"/>
</dbReference>
<feature type="domain" description="Ketosynthase family 3 (KS3)" evidence="1">
    <location>
        <begin position="5"/>
        <end position="409"/>
    </location>
</feature>
<dbReference type="Gene3D" id="3.40.50.1820">
    <property type="entry name" value="alpha/beta hydrolase"/>
    <property type="match status" value="1"/>
</dbReference>
<dbReference type="RefSeq" id="XP_016657086.1">
    <property type="nucleotide sequence ID" value="XM_016801597.1"/>
</dbReference>
<dbReference type="GeneID" id="100162692"/>
<sequence length="2215" mass="249291">MTEPKVEVVISGIGGLFPECNNLDELKKMLFDKKNGVTSDSRRWIPGLLGTPYGVGKIKTPEKFDNVFFGIHRKMADSLDALTRLGLERSVEAIVDAGINPADLSGTNTAVFMNSCISESEFFEVFDTHQKGFGLLGHNRAMQANRLSYTLNLNGPSYTTDATWIGGAQGLMRAKKMIEDGVINAAIIGSCSLCLNPNISLQLEGLGRLTNTNETRSFSDDANGMNRSEACVVMLLQKLSDAKRSYATLLGATGIFGESDDLFYHYSDQLYKEILLNAYKEANIDPAKVAYIEGEGLGIKKIDAMELKILGEVFCTPNRIESLKVGSIKSNVGHCEATSSLVSLAKALIVLDSGYIPPNINYSEPNEDCPALLSGKVEVVTEKTPLKGDIVGISSFGLCNSFSHVILKQNKKSRTKIYEKGEMFEDGLPRIIFVSGRNEEGVIQFLERIKNSQMDEEFVALLQSVFYKSMNAHYYRSFTIVPDKNDGSQEEISYLPAIVKRPIWFVFSGMGSQWNGMGKQLLNIPTFAESIRKCEAILKPKGVDLIDILTNDDPKLFDNILNSFVGIAAIQIGLLDVLKSIDIVPDGIIGHSVGELGCAYADGCFTAEQMILAAHARGRASIETELVDGSMAAIGLGYNDIKDRLPHDIEVACHNASDSSTLSGPTASVSSFVEQLKSEGVFAKLVNVSNIAYHSQYIKPAAPTLLKYLKEVIPEPKPRSSKWVSSSVPESEWGNEVAKYSSPEYHTNNLLGQVLFEEASRHIPEDAIVIEIAPHGLLQAILKRSLPEKVTNIPLTHRSTKDSVKFLLSAFGKMYNNGMTPNIEAFYPSINYPVSRQTQALHSIFPWDHKEDWAIKSLSQTSSRVSGERQFTIHLNNEHILFDYKINGRHILPSSILLSHVWKSFIIIQNELYFDEMIEFEELNFRRNIEIAENDKVEFYSLIQCGSGYFEICLENEVIVSGKILRPDATDMTPIKPKMKYPDTVSDLPHSSISKHDLYSLLEHNGYELGEQFKTVTNIDLYFEEYRGNIKWDGDWMRFLNGIFTFLIHKSMETNDSPADVSTIRKMYIDPSKFKDSLGKDIPIYYNFNTNEINGDGIYILNPETKSFSVTTLNPFELRLEEEQFVQLANPNCENEINFINNCLQVIFECKKFQSNPNMNNFKVYYSYNDNNLNQSITLVKQILDIQIGIQHTVVSLDKTNPEKFINNDHNIILLPYDQMKNVISVLKNTKRVHLLVTSKKPMSSTKEWNVIMQQQFNGHYLVLIKKVKEIKIMSINLEYITDLQNFHDIIKSSLVKCRKTKHYLYIFTKVIPYVKLTRFMEKVLLANKSNKIRFVFLLDNSGPDFNIDHTFYTEQLRKQLFVNIYKDGKWGTIVRNLVGNSSFNVSTNNTVKTYISDLTLDGLNVKYLGINFQDLYVNNNIIDNELGHLEYSGITADGKKVMGIAPFGKNTSNQISPDPHLTWVIPSDQTLEDAATIPMSYSMAYYILTILKLPTDNIFEKTILVNAGFNAVGQAVIAVAISLGYSVYITVENKEQRTILKNKFPSIPESRIFNYHDNFEVQLKIATNGKGTAIIVNCLYGHDFHAAVRSIADRGKFFQLTKTVMKNKDKLGLLIFLKNVTFYGVSPDRLLTETSEIKMKVQNEVQMGIDLGIVKPFDRHVLTGPCSREQAIQSLYLSSQGVESNRVVLALEGKKTLGKFLKGSDFEKYQCYSNRVYLIVGSKYSTWIDIAEWIVMRGARKIVVALKKYSMSTAASRRFNLLISRYQNVMIQIVADSNLNSKEDLILLLNDTTTTYPLGGIFFATLSDEEDKVRNIQYALESNPSLRNMKPIFVCIMSGGENTCIELRANGVCPNTICISWSLLATEPNFSYLVPSLDKLLLNVDKISSSTIICTEYDKKLIASREFYLKIIAELPSSIDELNAFGDTVTEEIDFIEVSTKSPRFSDSIGLPVFVVTGFMPKITKKIYDNLMYPAFEARLPETIESIEHVARILVQKLKSITRCGNVSLIGISWGGAVCVLIAQLLEADNIAVSLTLLEGIPNVLQEWTKSLIQYGSINAKLLLNYFQVSSTIAREIATKNGWNSELPKVLSSNDVLTTDRTLKALNAIRSRLSALFELRPLPNRIMAKVKVIYRTINVEKSKSYKLEEYCVHLPEIISFDEKDYEKMASKKKLSQYLNNNILHFHPDANEIPITELYKRVEMNTVGYVLDVME</sequence>
<evidence type="ECO:0000313" key="2">
    <source>
        <dbReference type="EnsemblMetazoa" id="XP_029342362.1"/>
    </source>
</evidence>
<accession>A0A8R2NN41</accession>
<name>A0A8R2NN41_ACYPI</name>
<dbReference type="KEGG" id="api:100162692"/>
<dbReference type="InterPro" id="IPR050091">
    <property type="entry name" value="PKS_NRPS_Biosynth_Enz"/>
</dbReference>
<organism evidence="2 3">
    <name type="scientific">Acyrthosiphon pisum</name>
    <name type="common">Pea aphid</name>
    <dbReference type="NCBI Taxonomy" id="7029"/>
    <lineage>
        <taxon>Eukaryota</taxon>
        <taxon>Metazoa</taxon>
        <taxon>Ecdysozoa</taxon>
        <taxon>Arthropoda</taxon>
        <taxon>Hexapoda</taxon>
        <taxon>Insecta</taxon>
        <taxon>Pterygota</taxon>
        <taxon>Neoptera</taxon>
        <taxon>Paraneoptera</taxon>
        <taxon>Hemiptera</taxon>
        <taxon>Sternorrhyncha</taxon>
        <taxon>Aphidomorpha</taxon>
        <taxon>Aphidoidea</taxon>
        <taxon>Aphididae</taxon>
        <taxon>Macrosiphini</taxon>
        <taxon>Acyrthosiphon</taxon>
    </lineage>
</organism>
<keyword evidence="3" id="KW-1185">Reference proteome</keyword>
<dbReference type="InterPro" id="IPR029058">
    <property type="entry name" value="AB_hydrolase_fold"/>
</dbReference>
<protein>
    <recommendedName>
        <fullName evidence="1">Ketosynthase family 3 (KS3) domain-containing protein</fullName>
    </recommendedName>
</protein>
<dbReference type="SUPFAM" id="SSF52151">
    <property type="entry name" value="FabD/lysophospholipase-like"/>
    <property type="match status" value="1"/>
</dbReference>